<dbReference type="OrthoDB" id="1176146at2"/>
<gene>
    <name evidence="2" type="ORF">TW77_15925</name>
</gene>
<evidence type="ECO:0000313" key="2">
    <source>
        <dbReference type="EMBL" id="KJZ07405.1"/>
    </source>
</evidence>
<dbReference type="Proteomes" id="UP000033452">
    <property type="component" value="Unassembled WGS sequence"/>
</dbReference>
<protein>
    <recommendedName>
        <fullName evidence="4">DUF4386 domain-containing protein</fullName>
    </recommendedName>
</protein>
<dbReference type="RefSeq" id="WP_046005967.1">
    <property type="nucleotide sequence ID" value="NZ_JXYA01000038.1"/>
</dbReference>
<feature type="transmembrane region" description="Helical" evidence="1">
    <location>
        <begin position="135"/>
        <end position="153"/>
    </location>
</feature>
<evidence type="ECO:0008006" key="4">
    <source>
        <dbReference type="Google" id="ProtNLM"/>
    </source>
</evidence>
<name>A0A0F4QJF4_9GAMM</name>
<feature type="transmembrane region" description="Helical" evidence="1">
    <location>
        <begin position="195"/>
        <end position="212"/>
    </location>
</feature>
<accession>A0A0F4QJF4</accession>
<keyword evidence="1" id="KW-1133">Transmembrane helix</keyword>
<feature type="transmembrane region" description="Helical" evidence="1">
    <location>
        <begin position="165"/>
        <end position="183"/>
    </location>
</feature>
<keyword evidence="3" id="KW-1185">Reference proteome</keyword>
<sequence>MSHQLAARIAGLLFLISTSSYMYADSILSPLLRLPGFLMQAAQHDSTLALAALLEFINCAAVVGISILVYPIIKQYSERVAMGYIAGRVIEAAMLISGAVILMTFVTMGDKLAVSSVINSEQIYIMGSGLKAERYFSFLMGMIALAIAGFLLNVTLFKYRLIPRLLSALGLLGYVMLLLKVLFDFFDVSAGGSWMYMPGALFELLLPLWLIFKGFDLRHQPTTAV</sequence>
<evidence type="ECO:0000256" key="1">
    <source>
        <dbReference type="SAM" id="Phobius"/>
    </source>
</evidence>
<keyword evidence="1" id="KW-0812">Transmembrane</keyword>
<feature type="transmembrane region" description="Helical" evidence="1">
    <location>
        <begin position="85"/>
        <end position="106"/>
    </location>
</feature>
<reference evidence="2 3" key="1">
    <citation type="journal article" date="2015" name="BMC Genomics">
        <title>Genome mining reveals unlocked bioactive potential of marine Gram-negative bacteria.</title>
        <authorList>
            <person name="Machado H."/>
            <person name="Sonnenschein E.C."/>
            <person name="Melchiorsen J."/>
            <person name="Gram L."/>
        </authorList>
    </citation>
    <scope>NUCLEOTIDE SEQUENCE [LARGE SCALE GENOMIC DNA]</scope>
    <source>
        <strain evidence="2 3">S2471</strain>
    </source>
</reference>
<proteinExistence type="predicted"/>
<dbReference type="PATRIC" id="fig|43658.5.peg.3365"/>
<feature type="transmembrane region" description="Helical" evidence="1">
    <location>
        <begin position="48"/>
        <end position="73"/>
    </location>
</feature>
<dbReference type="AlphaFoldDB" id="A0A0F4QJF4"/>
<dbReference type="Pfam" id="PF14329">
    <property type="entry name" value="DUF4386"/>
    <property type="match status" value="1"/>
</dbReference>
<dbReference type="EMBL" id="JXYA01000038">
    <property type="protein sequence ID" value="KJZ07405.1"/>
    <property type="molecule type" value="Genomic_DNA"/>
</dbReference>
<dbReference type="InterPro" id="IPR025495">
    <property type="entry name" value="DUF4386"/>
</dbReference>
<organism evidence="2 3">
    <name type="scientific">Pseudoalteromonas rubra</name>
    <dbReference type="NCBI Taxonomy" id="43658"/>
    <lineage>
        <taxon>Bacteria</taxon>
        <taxon>Pseudomonadati</taxon>
        <taxon>Pseudomonadota</taxon>
        <taxon>Gammaproteobacteria</taxon>
        <taxon>Alteromonadales</taxon>
        <taxon>Pseudoalteromonadaceae</taxon>
        <taxon>Pseudoalteromonas</taxon>
    </lineage>
</organism>
<keyword evidence="1" id="KW-0472">Membrane</keyword>
<evidence type="ECO:0000313" key="3">
    <source>
        <dbReference type="Proteomes" id="UP000033452"/>
    </source>
</evidence>
<comment type="caution">
    <text evidence="2">The sequence shown here is derived from an EMBL/GenBank/DDBJ whole genome shotgun (WGS) entry which is preliminary data.</text>
</comment>